<accession>A0AAV0CIH6</accession>
<evidence type="ECO:0008006" key="4">
    <source>
        <dbReference type="Google" id="ProtNLM"/>
    </source>
</evidence>
<evidence type="ECO:0000313" key="2">
    <source>
        <dbReference type="EMBL" id="CAH9075862.1"/>
    </source>
</evidence>
<comment type="caution">
    <text evidence="2">The sequence shown here is derived from an EMBL/GenBank/DDBJ whole genome shotgun (WGS) entry which is preliminary data.</text>
</comment>
<dbReference type="AlphaFoldDB" id="A0AAV0CIH6"/>
<dbReference type="EMBL" id="CAMAPF010000030">
    <property type="protein sequence ID" value="CAH9075862.1"/>
    <property type="molecule type" value="Genomic_DNA"/>
</dbReference>
<dbReference type="Proteomes" id="UP001152523">
    <property type="component" value="Unassembled WGS sequence"/>
</dbReference>
<organism evidence="2 3">
    <name type="scientific">Cuscuta epithymum</name>
    <dbReference type="NCBI Taxonomy" id="186058"/>
    <lineage>
        <taxon>Eukaryota</taxon>
        <taxon>Viridiplantae</taxon>
        <taxon>Streptophyta</taxon>
        <taxon>Embryophyta</taxon>
        <taxon>Tracheophyta</taxon>
        <taxon>Spermatophyta</taxon>
        <taxon>Magnoliopsida</taxon>
        <taxon>eudicotyledons</taxon>
        <taxon>Gunneridae</taxon>
        <taxon>Pentapetalae</taxon>
        <taxon>asterids</taxon>
        <taxon>lamiids</taxon>
        <taxon>Solanales</taxon>
        <taxon>Convolvulaceae</taxon>
        <taxon>Cuscuteae</taxon>
        <taxon>Cuscuta</taxon>
        <taxon>Cuscuta subgen. Cuscuta</taxon>
    </lineage>
</organism>
<reference evidence="2" key="1">
    <citation type="submission" date="2022-07" db="EMBL/GenBank/DDBJ databases">
        <authorList>
            <person name="Macas J."/>
            <person name="Novak P."/>
            <person name="Neumann P."/>
        </authorList>
    </citation>
    <scope>NUCLEOTIDE SEQUENCE</scope>
</reference>
<evidence type="ECO:0000313" key="3">
    <source>
        <dbReference type="Proteomes" id="UP001152523"/>
    </source>
</evidence>
<protein>
    <recommendedName>
        <fullName evidence="4">DDE Tnp4 domain-containing protein</fullName>
    </recommendedName>
</protein>
<sequence>MRCYNFILPCMLNLNQLRWNAKMIDGDHFRIVWVHWMELILMSMHHRKIIIVSVLEKEGLLQMSLVCAIHKCSSYMCFLDGRDQLQMVEFCVMPSQEGSEFHKIIVACALLHNFIRREHDIDPMEDDEIEEEEDVDEEDEDEPFGGANLIPTEAWTTFREDLATGMYNAWI</sequence>
<gene>
    <name evidence="2" type="ORF">CEPIT_LOCUS5681</name>
</gene>
<keyword evidence="3" id="KW-1185">Reference proteome</keyword>
<feature type="region of interest" description="Disordered" evidence="1">
    <location>
        <begin position="122"/>
        <end position="147"/>
    </location>
</feature>
<proteinExistence type="predicted"/>
<evidence type="ECO:0000256" key="1">
    <source>
        <dbReference type="SAM" id="MobiDB-lite"/>
    </source>
</evidence>
<name>A0AAV0CIH6_9ASTE</name>
<feature type="compositionally biased region" description="Acidic residues" evidence="1">
    <location>
        <begin position="123"/>
        <end position="143"/>
    </location>
</feature>